<dbReference type="InterPro" id="IPR016454">
    <property type="entry name" value="Cysteine_dSase"/>
</dbReference>
<organism evidence="14 15">
    <name type="scientific">Herbaspirillum chlorophenolicum</name>
    <dbReference type="NCBI Taxonomy" id="211589"/>
    <lineage>
        <taxon>Bacteria</taxon>
        <taxon>Pseudomonadati</taxon>
        <taxon>Pseudomonadota</taxon>
        <taxon>Betaproteobacteria</taxon>
        <taxon>Burkholderiales</taxon>
        <taxon>Oxalobacteraceae</taxon>
        <taxon>Herbaspirillum</taxon>
    </lineage>
</organism>
<keyword evidence="12" id="KW-0175">Coiled coil</keyword>
<evidence type="ECO:0000256" key="4">
    <source>
        <dbReference type="ARBA" id="ARBA00022714"/>
    </source>
</evidence>
<dbReference type="PROSITE" id="PS00595">
    <property type="entry name" value="AA_TRANSFER_CLASS_5"/>
    <property type="match status" value="1"/>
</dbReference>
<comment type="function">
    <text evidence="10">Master enzyme that delivers sulfur to a number of partners involved in Fe-S cluster assembly, tRNA modification or cofactor biosynthesis. Catalyzes the removal of elemental sulfur atoms from cysteine to produce alanine. Functions as a sulfur delivery protein for Fe-S cluster synthesis onto IscU, an Fe-S scaffold assembly protein, as well as other S acceptor proteins.</text>
</comment>
<name>A0ABW8F1G9_9BURK</name>
<dbReference type="InterPro" id="IPR020578">
    <property type="entry name" value="Aminotrans_V_PyrdxlP_BS"/>
</dbReference>
<feature type="binding site" evidence="10">
    <location>
        <begin position="216"/>
        <end position="218"/>
    </location>
    <ligand>
        <name>pyridoxal 5'-phosphate</name>
        <dbReference type="ChEBI" id="CHEBI:597326"/>
    </ligand>
</feature>
<keyword evidence="3 10" id="KW-0808">Transferase</keyword>
<feature type="modified residue" description="N6-(pyridoxal phosphate)lysine" evidence="10">
    <location>
        <position position="219"/>
    </location>
</feature>
<evidence type="ECO:0000256" key="10">
    <source>
        <dbReference type="HAMAP-Rule" id="MF_00331"/>
    </source>
</evidence>
<feature type="binding site" evidence="10">
    <location>
        <position position="196"/>
    </location>
    <ligand>
        <name>pyridoxal 5'-phosphate</name>
        <dbReference type="ChEBI" id="CHEBI:597326"/>
    </ligand>
</feature>
<feature type="coiled-coil region" evidence="12">
    <location>
        <begin position="269"/>
        <end position="300"/>
    </location>
</feature>
<evidence type="ECO:0000256" key="5">
    <source>
        <dbReference type="ARBA" id="ARBA00022723"/>
    </source>
</evidence>
<evidence type="ECO:0000256" key="12">
    <source>
        <dbReference type="SAM" id="Coils"/>
    </source>
</evidence>
<dbReference type="InterPro" id="IPR000192">
    <property type="entry name" value="Aminotrans_V_dom"/>
</dbReference>
<feature type="binding site" evidence="10">
    <location>
        <position position="256"/>
    </location>
    <ligand>
        <name>pyridoxal 5'-phosphate</name>
        <dbReference type="ChEBI" id="CHEBI:597326"/>
    </ligand>
</feature>
<dbReference type="SUPFAM" id="SSF53383">
    <property type="entry name" value="PLP-dependent transferases"/>
    <property type="match status" value="1"/>
</dbReference>
<comment type="similarity">
    <text evidence="2 10">Belongs to the class-V pyridoxal-phosphate-dependent aminotransferase family. NifS/IscS subfamily.</text>
</comment>
<keyword evidence="15" id="KW-1185">Reference proteome</keyword>
<evidence type="ECO:0000256" key="1">
    <source>
        <dbReference type="ARBA" id="ARBA00001933"/>
    </source>
</evidence>
<keyword evidence="8 10" id="KW-0411">Iron-sulfur</keyword>
<gene>
    <name evidence="10" type="primary">iscS</name>
    <name evidence="14" type="ORF">ACIPEN_15035</name>
</gene>
<dbReference type="Gene3D" id="3.90.1150.10">
    <property type="entry name" value="Aspartate Aminotransferase, domain 1"/>
    <property type="match status" value="1"/>
</dbReference>
<comment type="pathway">
    <text evidence="10">Cofactor biosynthesis; iron-sulfur cluster biosynthesis.</text>
</comment>
<feature type="binding site" evidence="10">
    <location>
        <begin position="88"/>
        <end position="89"/>
    </location>
    <ligand>
        <name>pyridoxal 5'-phosphate</name>
        <dbReference type="ChEBI" id="CHEBI:597326"/>
    </ligand>
</feature>
<dbReference type="NCBIfam" id="NF010611">
    <property type="entry name" value="PRK14012.1"/>
    <property type="match status" value="1"/>
</dbReference>
<evidence type="ECO:0000256" key="11">
    <source>
        <dbReference type="RuleBase" id="RU004504"/>
    </source>
</evidence>
<comment type="caution">
    <text evidence="14">The sequence shown here is derived from an EMBL/GenBank/DDBJ whole genome shotgun (WGS) entry which is preliminary data.</text>
</comment>
<feature type="binding site" evidence="10">
    <location>
        <position position="168"/>
    </location>
    <ligand>
        <name>pyridoxal 5'-phosphate</name>
        <dbReference type="ChEBI" id="CHEBI:597326"/>
    </ligand>
</feature>
<evidence type="ECO:0000256" key="6">
    <source>
        <dbReference type="ARBA" id="ARBA00022898"/>
    </source>
</evidence>
<comment type="cofactor">
    <cofactor evidence="1 10 11">
        <name>pyridoxal 5'-phosphate</name>
        <dbReference type="ChEBI" id="CHEBI:597326"/>
    </cofactor>
</comment>
<evidence type="ECO:0000259" key="13">
    <source>
        <dbReference type="Pfam" id="PF00266"/>
    </source>
</evidence>
<dbReference type="Gene3D" id="3.40.640.10">
    <property type="entry name" value="Type I PLP-dependent aspartate aminotransferase-like (Major domain)"/>
    <property type="match status" value="1"/>
</dbReference>
<dbReference type="EC" id="2.8.1.7" evidence="10"/>
<dbReference type="InterPro" id="IPR015421">
    <property type="entry name" value="PyrdxlP-dep_Trfase_major"/>
</dbReference>
<evidence type="ECO:0000313" key="14">
    <source>
        <dbReference type="EMBL" id="MFJ3047142.1"/>
    </source>
</evidence>
<feature type="active site" description="Cysteine persulfide intermediate" evidence="10">
    <location>
        <position position="341"/>
    </location>
</feature>
<keyword evidence="5 10" id="KW-0479">Metal-binding</keyword>
<dbReference type="InterPro" id="IPR010240">
    <property type="entry name" value="Cys_deSase_IscS"/>
</dbReference>
<dbReference type="GO" id="GO:0031071">
    <property type="term" value="F:cysteine desulfurase activity"/>
    <property type="evidence" value="ECO:0007669"/>
    <property type="project" value="UniProtKB-EC"/>
</dbReference>
<evidence type="ECO:0000256" key="7">
    <source>
        <dbReference type="ARBA" id="ARBA00023004"/>
    </source>
</evidence>
<dbReference type="Pfam" id="PF00266">
    <property type="entry name" value="Aminotran_5"/>
    <property type="match status" value="1"/>
</dbReference>
<dbReference type="NCBIfam" id="TIGR02006">
    <property type="entry name" value="IscS"/>
    <property type="match status" value="1"/>
</dbReference>
<comment type="catalytic activity">
    <reaction evidence="9 10">
        <text>(sulfur carrier)-H + L-cysteine = (sulfur carrier)-SH + L-alanine</text>
        <dbReference type="Rhea" id="RHEA:43892"/>
        <dbReference type="Rhea" id="RHEA-COMP:14737"/>
        <dbReference type="Rhea" id="RHEA-COMP:14739"/>
        <dbReference type="ChEBI" id="CHEBI:29917"/>
        <dbReference type="ChEBI" id="CHEBI:35235"/>
        <dbReference type="ChEBI" id="CHEBI:57972"/>
        <dbReference type="ChEBI" id="CHEBI:64428"/>
        <dbReference type="EC" id="2.8.1.7"/>
    </reaction>
</comment>
<protein>
    <recommendedName>
        <fullName evidence="10">Cysteine desulfurase IscS</fullName>
        <ecNumber evidence="10">2.8.1.7</ecNumber>
    </recommendedName>
</protein>
<comment type="subcellular location">
    <subcellularLocation>
        <location evidence="10">Cytoplasm</location>
    </subcellularLocation>
</comment>
<keyword evidence="10" id="KW-0963">Cytoplasm</keyword>
<accession>A0ABW8F1G9</accession>
<evidence type="ECO:0000256" key="3">
    <source>
        <dbReference type="ARBA" id="ARBA00022679"/>
    </source>
</evidence>
<keyword evidence="6 10" id="KW-0663">Pyridoxal phosphate</keyword>
<dbReference type="RefSeq" id="WP_402701623.1">
    <property type="nucleotide sequence ID" value="NZ_JBIUZV010000008.1"/>
</dbReference>
<dbReference type="Proteomes" id="UP001617427">
    <property type="component" value="Unassembled WGS sequence"/>
</dbReference>
<evidence type="ECO:0000256" key="2">
    <source>
        <dbReference type="ARBA" id="ARBA00006490"/>
    </source>
</evidence>
<reference evidence="14 15" key="1">
    <citation type="submission" date="2024-10" db="EMBL/GenBank/DDBJ databases">
        <title>The Natural Products Discovery Center: Release of the First 8490 Sequenced Strains for Exploring Actinobacteria Biosynthetic Diversity.</title>
        <authorList>
            <person name="Kalkreuter E."/>
            <person name="Kautsar S.A."/>
            <person name="Yang D."/>
            <person name="Bader C.D."/>
            <person name="Teijaro C.N."/>
            <person name="Fluegel L."/>
            <person name="Davis C.M."/>
            <person name="Simpson J.R."/>
            <person name="Lauterbach L."/>
            <person name="Steele A.D."/>
            <person name="Gui C."/>
            <person name="Meng S."/>
            <person name="Li G."/>
            <person name="Viehrig K."/>
            <person name="Ye F."/>
            <person name="Su P."/>
            <person name="Kiefer A.F."/>
            <person name="Nichols A."/>
            <person name="Cepeda A.J."/>
            <person name="Yan W."/>
            <person name="Fan B."/>
            <person name="Jiang Y."/>
            <person name="Adhikari A."/>
            <person name="Zheng C.-J."/>
            <person name="Schuster L."/>
            <person name="Cowan T.M."/>
            <person name="Smanski M.J."/>
            <person name="Chevrette M.G."/>
            <person name="De Carvalho L.P.S."/>
            <person name="Shen B."/>
        </authorList>
    </citation>
    <scope>NUCLEOTIDE SEQUENCE [LARGE SCALE GENOMIC DNA]</scope>
    <source>
        <strain evidence="14 15">NPDC087045</strain>
    </source>
</reference>
<comment type="subunit">
    <text evidence="10">Homodimer. Forms a heterotetramer with IscU, interacts with other sulfur acceptors.</text>
</comment>
<dbReference type="InterPro" id="IPR015424">
    <property type="entry name" value="PyrdxlP-dep_Trfase"/>
</dbReference>
<dbReference type="PANTHER" id="PTHR11601:SF34">
    <property type="entry name" value="CYSTEINE DESULFURASE"/>
    <property type="match status" value="1"/>
</dbReference>
<dbReference type="HAMAP" id="MF_00331">
    <property type="entry name" value="Cys_desulf_IscS"/>
    <property type="match status" value="1"/>
</dbReference>
<keyword evidence="7 10" id="KW-0408">Iron</keyword>
<dbReference type="InterPro" id="IPR015422">
    <property type="entry name" value="PyrdxlP-dep_Trfase_small"/>
</dbReference>
<feature type="domain" description="Aminotransferase class V" evidence="13">
    <location>
        <begin position="20"/>
        <end position="380"/>
    </location>
</feature>
<proteinExistence type="inferred from homology"/>
<keyword evidence="4 10" id="KW-0001">2Fe-2S</keyword>
<dbReference type="EMBL" id="JBIUZV010000008">
    <property type="protein sequence ID" value="MFJ3047142.1"/>
    <property type="molecule type" value="Genomic_DNA"/>
</dbReference>
<sequence length="417" mass="46623">MNAPLEKSLLETIKAPHFPIYMDYSATTPVDPRVADKMIPYLREQFGNPASRSHMYGWSAEKAVEEAREEVAKLVNADSREIIWTSGATESNNLAIKGAAQFYKTRGKHLITIKTEHKAVLDTFRELERQGFEATYLQPQDNGLVTVEQIAAAVRPDTILVSVMLVNNEIGVIQPVPEIGEFCRSKGIIFHCDAAQATGKVKIDLENWKVDLMSFSAHKTYGPKGIGALYVRRKPRVRIEAQIHGGGHERGLRSGTLATHQIVGMGEAFRIAREEMDSELQRVRALRDRLARGLKEIEETYINGDMEHRVPHNLNVSFNYVEGESLIMAIKDIAVSSGSACTSASLEPSYVLRALGRSDELAHSSIRFTIGRFTTEEDIDFTVNLIKSKVGKLRELSPLWDMYKDGIDISTIQWAAH</sequence>
<dbReference type="PANTHER" id="PTHR11601">
    <property type="entry name" value="CYSTEINE DESULFURYLASE FAMILY MEMBER"/>
    <property type="match status" value="1"/>
</dbReference>
<evidence type="ECO:0000313" key="15">
    <source>
        <dbReference type="Proteomes" id="UP001617427"/>
    </source>
</evidence>
<dbReference type="PIRSF" id="PIRSF005572">
    <property type="entry name" value="NifS"/>
    <property type="match status" value="1"/>
</dbReference>
<evidence type="ECO:0000256" key="8">
    <source>
        <dbReference type="ARBA" id="ARBA00023014"/>
    </source>
</evidence>
<feature type="binding site" description="via persulfide group" evidence="10">
    <location>
        <position position="341"/>
    </location>
    <ligand>
        <name>[2Fe-2S] cluster</name>
        <dbReference type="ChEBI" id="CHEBI:190135"/>
        <note>ligand shared with IscU</note>
    </ligand>
</feature>
<evidence type="ECO:0000256" key="9">
    <source>
        <dbReference type="ARBA" id="ARBA00050776"/>
    </source>
</evidence>